<dbReference type="RefSeq" id="WP_179517231.1">
    <property type="nucleotide sequence ID" value="NZ_JACCAC010000001.1"/>
</dbReference>
<dbReference type="NCBIfam" id="TIGR02937">
    <property type="entry name" value="sigma70-ECF"/>
    <property type="match status" value="1"/>
</dbReference>
<dbReference type="InterPro" id="IPR000943">
    <property type="entry name" value="RNA_pol_sigma70"/>
</dbReference>
<keyword evidence="8" id="KW-1185">Reference proteome</keyword>
<dbReference type="GO" id="GO:0003677">
    <property type="term" value="F:DNA binding"/>
    <property type="evidence" value="ECO:0007669"/>
    <property type="project" value="UniProtKB-KW"/>
</dbReference>
<dbReference type="Pfam" id="PF04542">
    <property type="entry name" value="Sigma70_r2"/>
    <property type="match status" value="1"/>
</dbReference>
<dbReference type="PANTHER" id="PTHR30385:SF4">
    <property type="entry name" value="RNA POLYMERASE SIGMA-E FACTOR"/>
    <property type="match status" value="1"/>
</dbReference>
<dbReference type="SUPFAM" id="SSF88946">
    <property type="entry name" value="Sigma2 domain of RNA polymerase sigma factors"/>
    <property type="match status" value="1"/>
</dbReference>
<keyword evidence="1" id="KW-0805">Transcription regulation</keyword>
<dbReference type="PRINTS" id="PR00046">
    <property type="entry name" value="SIGMA70FCT"/>
</dbReference>
<dbReference type="InterPro" id="IPR013325">
    <property type="entry name" value="RNA_pol_sigma_r2"/>
</dbReference>
<dbReference type="EMBL" id="JACCAC010000001">
    <property type="protein sequence ID" value="NYG54652.1"/>
    <property type="molecule type" value="Genomic_DNA"/>
</dbReference>
<evidence type="ECO:0000313" key="8">
    <source>
        <dbReference type="Proteomes" id="UP000544110"/>
    </source>
</evidence>
<dbReference type="Gene3D" id="1.20.120.1810">
    <property type="match status" value="1"/>
</dbReference>
<evidence type="ECO:0000256" key="2">
    <source>
        <dbReference type="ARBA" id="ARBA00023082"/>
    </source>
</evidence>
<dbReference type="InterPro" id="IPR013324">
    <property type="entry name" value="RNA_pol_sigma_r3/r4-like"/>
</dbReference>
<dbReference type="CDD" id="cd06171">
    <property type="entry name" value="Sigma70_r4"/>
    <property type="match status" value="1"/>
</dbReference>
<dbReference type="AlphaFoldDB" id="A0A7Y9RQG4"/>
<proteinExistence type="predicted"/>
<dbReference type="InterPro" id="IPR007630">
    <property type="entry name" value="RNA_pol_sigma70_r4"/>
</dbReference>
<dbReference type="PANTHER" id="PTHR30385">
    <property type="entry name" value="SIGMA FACTOR F FLAGELLAR"/>
    <property type="match status" value="1"/>
</dbReference>
<evidence type="ECO:0000259" key="5">
    <source>
        <dbReference type="Pfam" id="PF04542"/>
    </source>
</evidence>
<dbReference type="Pfam" id="PF04545">
    <property type="entry name" value="Sigma70_r4"/>
    <property type="match status" value="1"/>
</dbReference>
<evidence type="ECO:0000259" key="6">
    <source>
        <dbReference type="Pfam" id="PF04545"/>
    </source>
</evidence>
<dbReference type="Proteomes" id="UP000544110">
    <property type="component" value="Unassembled WGS sequence"/>
</dbReference>
<evidence type="ECO:0000256" key="3">
    <source>
        <dbReference type="ARBA" id="ARBA00023125"/>
    </source>
</evidence>
<evidence type="ECO:0000256" key="4">
    <source>
        <dbReference type="ARBA" id="ARBA00023163"/>
    </source>
</evidence>
<organism evidence="7 8">
    <name type="scientific">Nocardioides perillae</name>
    <dbReference type="NCBI Taxonomy" id="1119534"/>
    <lineage>
        <taxon>Bacteria</taxon>
        <taxon>Bacillati</taxon>
        <taxon>Actinomycetota</taxon>
        <taxon>Actinomycetes</taxon>
        <taxon>Propionibacteriales</taxon>
        <taxon>Nocardioidaceae</taxon>
        <taxon>Nocardioides</taxon>
    </lineage>
</organism>
<dbReference type="Gene3D" id="1.20.140.160">
    <property type="match status" value="1"/>
</dbReference>
<dbReference type="InterPro" id="IPR014284">
    <property type="entry name" value="RNA_pol_sigma-70_dom"/>
</dbReference>
<keyword evidence="4" id="KW-0804">Transcription</keyword>
<dbReference type="InterPro" id="IPR007627">
    <property type="entry name" value="RNA_pol_sigma70_r2"/>
</dbReference>
<protein>
    <submittedName>
        <fullName evidence="7">RNA polymerase sigma-B factor</fullName>
    </submittedName>
</protein>
<dbReference type="GO" id="GO:0006352">
    <property type="term" value="P:DNA-templated transcription initiation"/>
    <property type="evidence" value="ECO:0007669"/>
    <property type="project" value="InterPro"/>
</dbReference>
<feature type="domain" description="RNA polymerase sigma-70 region 4" evidence="6">
    <location>
        <begin position="201"/>
        <end position="249"/>
    </location>
</feature>
<evidence type="ECO:0000313" key="7">
    <source>
        <dbReference type="EMBL" id="NYG54652.1"/>
    </source>
</evidence>
<feature type="domain" description="RNA polymerase sigma-70 region 2" evidence="5">
    <location>
        <begin position="41"/>
        <end position="106"/>
    </location>
</feature>
<name>A0A7Y9RQG4_9ACTN</name>
<dbReference type="SUPFAM" id="SSF88659">
    <property type="entry name" value="Sigma3 and sigma4 domains of RNA polymerase sigma factors"/>
    <property type="match status" value="1"/>
</dbReference>
<sequence length="262" mass="28667">MASAAEREERRVATRELYEQVRATDDEAERRELWDRIVVLNMPVAEAVARRLGGRGSSLDDLYQVAYAALVRVVRAYDPSKGEDLLSYAVPSISGEVRRHFRDHGWAVRPPREVQRAHGRVSAQGPLPERCSVASVSRIAGDVGEDAATVYEALSAGSCRRAVSLDHPFLDGEGDSLGAFLADAEDRSMGCADARLLLEPLLRALDPLERAVLRLRFAEGLTQREIAAELGLTQARVSRLLHRVLTSMRASLAGLDEVAVAS</sequence>
<dbReference type="GO" id="GO:0016987">
    <property type="term" value="F:sigma factor activity"/>
    <property type="evidence" value="ECO:0007669"/>
    <property type="project" value="UniProtKB-KW"/>
</dbReference>
<accession>A0A7Y9RQG4</accession>
<comment type="caution">
    <text evidence="7">The sequence shown here is derived from an EMBL/GenBank/DDBJ whole genome shotgun (WGS) entry which is preliminary data.</text>
</comment>
<evidence type="ECO:0000256" key="1">
    <source>
        <dbReference type="ARBA" id="ARBA00023015"/>
    </source>
</evidence>
<gene>
    <name evidence="7" type="ORF">BJ989_000956</name>
</gene>
<keyword evidence="2" id="KW-0731">Sigma factor</keyword>
<keyword evidence="3" id="KW-0238">DNA-binding</keyword>
<reference evidence="7 8" key="1">
    <citation type="submission" date="2020-07" db="EMBL/GenBank/DDBJ databases">
        <title>Sequencing the genomes of 1000 actinobacteria strains.</title>
        <authorList>
            <person name="Klenk H.-P."/>
        </authorList>
    </citation>
    <scope>NUCLEOTIDE SEQUENCE [LARGE SCALE GENOMIC DNA]</scope>
    <source>
        <strain evidence="7 8">DSM 24552</strain>
    </source>
</reference>